<dbReference type="GO" id="GO:0003700">
    <property type="term" value="F:DNA-binding transcription factor activity"/>
    <property type="evidence" value="ECO:0007669"/>
    <property type="project" value="InterPro"/>
</dbReference>
<dbReference type="Pfam" id="PF00564">
    <property type="entry name" value="PB1"/>
    <property type="match status" value="1"/>
</dbReference>
<dbReference type="Proteomes" id="UP000631114">
    <property type="component" value="Unassembled WGS sequence"/>
</dbReference>
<proteinExistence type="predicted"/>
<gene>
    <name evidence="3" type="ORF">IFM89_001375</name>
</gene>
<dbReference type="SUPFAM" id="SSF110993">
    <property type="entry name" value="eIF-2-alpha, C-terminal domain"/>
    <property type="match status" value="1"/>
</dbReference>
<dbReference type="SMART" id="SM00666">
    <property type="entry name" value="PB1"/>
    <property type="match status" value="1"/>
</dbReference>
<dbReference type="Gene3D" id="3.10.20.90">
    <property type="entry name" value="Phosphatidylinositol 3-kinase Catalytic Subunit, Chain A, domain 1"/>
    <property type="match status" value="1"/>
</dbReference>
<dbReference type="InterPro" id="IPR024055">
    <property type="entry name" value="TIF2_asu_C"/>
</dbReference>
<evidence type="ECO:0000313" key="4">
    <source>
        <dbReference type="Proteomes" id="UP000631114"/>
    </source>
</evidence>
<dbReference type="InterPro" id="IPR018203">
    <property type="entry name" value="GDP_dissociation_inhibitor"/>
</dbReference>
<dbReference type="PANTHER" id="PTHR32002">
    <property type="entry name" value="PROTEIN NLP8"/>
    <property type="match status" value="1"/>
</dbReference>
<keyword evidence="4" id="KW-1185">Reference proteome</keyword>
<comment type="caution">
    <text evidence="3">The sequence shown here is derived from an EMBL/GenBank/DDBJ whole genome shotgun (WGS) entry which is preliminary data.</text>
</comment>
<dbReference type="InterPro" id="IPR000270">
    <property type="entry name" value="PB1_dom"/>
</dbReference>
<organism evidence="3 4">
    <name type="scientific">Coptis chinensis</name>
    <dbReference type="NCBI Taxonomy" id="261450"/>
    <lineage>
        <taxon>Eukaryota</taxon>
        <taxon>Viridiplantae</taxon>
        <taxon>Streptophyta</taxon>
        <taxon>Embryophyta</taxon>
        <taxon>Tracheophyta</taxon>
        <taxon>Spermatophyta</taxon>
        <taxon>Magnoliopsida</taxon>
        <taxon>Ranunculales</taxon>
        <taxon>Ranunculaceae</taxon>
        <taxon>Coptidoideae</taxon>
        <taxon>Coptis</taxon>
    </lineage>
</organism>
<evidence type="ECO:0000259" key="2">
    <source>
        <dbReference type="PROSITE" id="PS51745"/>
    </source>
</evidence>
<feature type="domain" description="PB1" evidence="2">
    <location>
        <begin position="133"/>
        <end position="214"/>
    </location>
</feature>
<dbReference type="EMBL" id="JADFTS010000006">
    <property type="protein sequence ID" value="KAF9599633.1"/>
    <property type="molecule type" value="Genomic_DNA"/>
</dbReference>
<dbReference type="PROSITE" id="PS51745">
    <property type="entry name" value="PB1"/>
    <property type="match status" value="1"/>
</dbReference>
<dbReference type="InterPro" id="IPR045012">
    <property type="entry name" value="NLP"/>
</dbReference>
<dbReference type="SUPFAM" id="SSF54277">
    <property type="entry name" value="CAD &amp; PB1 domains"/>
    <property type="match status" value="1"/>
</dbReference>
<dbReference type="Gene3D" id="1.10.405.10">
    <property type="entry name" value="Guanine Nucleotide Dissociation Inhibitor, domain 1"/>
    <property type="match status" value="1"/>
</dbReference>
<dbReference type="AlphaFoldDB" id="A0A835LL52"/>
<evidence type="ECO:0000313" key="3">
    <source>
        <dbReference type="EMBL" id="KAF9599633.1"/>
    </source>
</evidence>
<dbReference type="GO" id="GO:0007264">
    <property type="term" value="P:small GTPase-mediated signal transduction"/>
    <property type="evidence" value="ECO:0007669"/>
    <property type="project" value="InterPro"/>
</dbReference>
<feature type="compositionally biased region" description="Basic and acidic residues" evidence="1">
    <location>
        <begin position="268"/>
        <end position="279"/>
    </location>
</feature>
<accession>A0A835LL52</accession>
<dbReference type="Gene3D" id="3.30.70.1130">
    <property type="entry name" value="EIF_2_alpha"/>
    <property type="match status" value="1"/>
</dbReference>
<name>A0A835LL52_9MAGN</name>
<dbReference type="GO" id="GO:0005092">
    <property type="term" value="F:GDP-dissociation inhibitor activity"/>
    <property type="evidence" value="ECO:0007669"/>
    <property type="project" value="InterPro"/>
</dbReference>
<feature type="region of interest" description="Disordered" evidence="1">
    <location>
        <begin position="268"/>
        <end position="307"/>
    </location>
</feature>
<dbReference type="Pfam" id="PF00996">
    <property type="entry name" value="GDI"/>
    <property type="match status" value="1"/>
</dbReference>
<dbReference type="InterPro" id="IPR053793">
    <property type="entry name" value="PB1-like"/>
</dbReference>
<dbReference type="OrthoDB" id="6270329at2759"/>
<protein>
    <recommendedName>
        <fullName evidence="2">PB1 domain-containing protein</fullName>
    </recommendedName>
</protein>
<sequence>MDLTRVTTRQLIAKYGLDDNTVDFIGHLVALHRDDCYLDEPALDTMMRMKLLCENQSIAFKEDHRKLPMQEKLSVILLTCPISRHARKSRFLENEDCPVKMKLVAPPLYALTTQTLDKNYLKRKVVRDGGHARSTVKATYRDDTVRFKFEPCTGCVHLFEEVGKRFKLPTGTFQLQFLDDEKEWVMLASDLDLQECLEVLESIGSPWEALSSLCALGNLTVETRTKYEPMATHLTFDHTVKGKQHARLVPQLLLREIYVSDVVERDTSRKTAPKKKDGVKVSQSEKTVTGGETGSAPAIEGARINSG</sequence>
<evidence type="ECO:0000256" key="1">
    <source>
        <dbReference type="SAM" id="MobiDB-lite"/>
    </source>
</evidence>
<dbReference type="PANTHER" id="PTHR32002:SF41">
    <property type="entry name" value="PROTEIN NLP8"/>
    <property type="match status" value="1"/>
</dbReference>
<reference evidence="3 4" key="1">
    <citation type="submission" date="2020-10" db="EMBL/GenBank/DDBJ databases">
        <title>The Coptis chinensis genome and diversification of protoberbering-type alkaloids.</title>
        <authorList>
            <person name="Wang B."/>
            <person name="Shu S."/>
            <person name="Song C."/>
            <person name="Liu Y."/>
        </authorList>
    </citation>
    <scope>NUCLEOTIDE SEQUENCE [LARGE SCALE GENOMIC DNA]</scope>
    <source>
        <strain evidence="3">HL-2020</strain>
        <tissue evidence="3">Leaf</tissue>
    </source>
</reference>